<evidence type="ECO:0000256" key="1">
    <source>
        <dbReference type="ARBA" id="ARBA00023015"/>
    </source>
</evidence>
<dbReference type="InterPro" id="IPR036388">
    <property type="entry name" value="WH-like_DNA-bd_sf"/>
</dbReference>
<dbReference type="CDD" id="cd07377">
    <property type="entry name" value="WHTH_GntR"/>
    <property type="match status" value="1"/>
</dbReference>
<dbReference type="Gene3D" id="1.10.10.10">
    <property type="entry name" value="Winged helix-like DNA-binding domain superfamily/Winged helix DNA-binding domain"/>
    <property type="match status" value="1"/>
</dbReference>
<protein>
    <submittedName>
        <fullName evidence="5">GntR family transcriptional regulator</fullName>
    </submittedName>
</protein>
<dbReference type="RefSeq" id="WP_250924536.1">
    <property type="nucleotide sequence ID" value="NZ_JAMQAW010000104.1"/>
</dbReference>
<keyword evidence="1" id="KW-0805">Transcription regulation</keyword>
<keyword evidence="3" id="KW-0804">Transcription</keyword>
<dbReference type="SMART" id="SM00345">
    <property type="entry name" value="HTH_GNTR"/>
    <property type="match status" value="1"/>
</dbReference>
<dbReference type="Proteomes" id="UP001431429">
    <property type="component" value="Unassembled WGS sequence"/>
</dbReference>
<dbReference type="EMBL" id="JAMQAW010000104">
    <property type="protein sequence ID" value="MCM2394258.1"/>
    <property type="molecule type" value="Genomic_DNA"/>
</dbReference>
<dbReference type="PANTHER" id="PTHR44846">
    <property type="entry name" value="MANNOSYL-D-GLYCERATE TRANSPORT/METABOLISM SYSTEM REPRESSOR MNGR-RELATED"/>
    <property type="match status" value="1"/>
</dbReference>
<evidence type="ECO:0000256" key="3">
    <source>
        <dbReference type="ARBA" id="ARBA00023163"/>
    </source>
</evidence>
<feature type="domain" description="HTH gntR-type" evidence="4">
    <location>
        <begin position="15"/>
        <end position="84"/>
    </location>
</feature>
<dbReference type="PROSITE" id="PS50949">
    <property type="entry name" value="HTH_GNTR"/>
    <property type="match status" value="1"/>
</dbReference>
<evidence type="ECO:0000259" key="4">
    <source>
        <dbReference type="PROSITE" id="PS50949"/>
    </source>
</evidence>
<evidence type="ECO:0000313" key="5">
    <source>
        <dbReference type="EMBL" id="MCM2394258.1"/>
    </source>
</evidence>
<evidence type="ECO:0000313" key="6">
    <source>
        <dbReference type="Proteomes" id="UP001431429"/>
    </source>
</evidence>
<evidence type="ECO:0000256" key="2">
    <source>
        <dbReference type="ARBA" id="ARBA00023125"/>
    </source>
</evidence>
<comment type="caution">
    <text evidence="5">The sequence shown here is derived from an EMBL/GenBank/DDBJ whole genome shotgun (WGS) entry which is preliminary data.</text>
</comment>
<dbReference type="InterPro" id="IPR050679">
    <property type="entry name" value="Bact_HTH_transcr_reg"/>
</dbReference>
<keyword evidence="6" id="KW-1185">Reference proteome</keyword>
<gene>
    <name evidence="5" type="ORF">NBG84_39340</name>
</gene>
<organism evidence="5 6">
    <name type="scientific">Streptomyces albipurpureus</name>
    <dbReference type="NCBI Taxonomy" id="2897419"/>
    <lineage>
        <taxon>Bacteria</taxon>
        <taxon>Bacillati</taxon>
        <taxon>Actinomycetota</taxon>
        <taxon>Actinomycetes</taxon>
        <taxon>Kitasatosporales</taxon>
        <taxon>Streptomycetaceae</taxon>
        <taxon>Streptomyces</taxon>
    </lineage>
</organism>
<dbReference type="InterPro" id="IPR000524">
    <property type="entry name" value="Tscrpt_reg_HTH_GntR"/>
</dbReference>
<dbReference type="PRINTS" id="PR00035">
    <property type="entry name" value="HTHGNTR"/>
</dbReference>
<sequence length="295" mass="32450">MNSADGQQATSGPHKPSPTEVAEILTGRIRAGHLQHGQRMPTQEQLAEEFGVERRAIRQALDLLRQEGLLSAAIKGAPARITQPVVGSASTDEPQPTDAGLGPRILSAFREPHVRVDAVSLTAESLNLAIAEPLRLMRTGQLTPETVKVRLMLPSRDLALAFPRPAEDSGDSRLVHEHWLSLRNSHGRVLRSSLRALRTTRDIDVEVTLRVLPFTPPMKLYLLNECTALFAFYTVTKRREQIEDTSTEIYDALGSESVLFPFEGGGGTRDEAFVTQSQAWFDGLWGTLAKEITLG</sequence>
<keyword evidence="2" id="KW-0238">DNA-binding</keyword>
<dbReference type="PANTHER" id="PTHR44846:SF17">
    <property type="entry name" value="GNTR-FAMILY TRANSCRIPTIONAL REGULATOR"/>
    <property type="match status" value="1"/>
</dbReference>
<dbReference type="SUPFAM" id="SSF46785">
    <property type="entry name" value="Winged helix' DNA-binding domain"/>
    <property type="match status" value="1"/>
</dbReference>
<dbReference type="Pfam" id="PF00392">
    <property type="entry name" value="GntR"/>
    <property type="match status" value="1"/>
</dbReference>
<name>A0ABT0V090_9ACTN</name>
<reference evidence="5" key="1">
    <citation type="submission" date="2022-06" db="EMBL/GenBank/DDBJ databases">
        <title>Genome public.</title>
        <authorList>
            <person name="Sun Q."/>
        </authorList>
    </citation>
    <scope>NUCLEOTIDE SEQUENCE</scope>
    <source>
        <strain evidence="5">CWNU-1</strain>
    </source>
</reference>
<accession>A0ABT0V090</accession>
<proteinExistence type="predicted"/>
<dbReference type="InterPro" id="IPR036390">
    <property type="entry name" value="WH_DNA-bd_sf"/>
</dbReference>